<proteinExistence type="predicted"/>
<protein>
    <submittedName>
        <fullName evidence="2">Uncharacterized protein</fullName>
    </submittedName>
</protein>
<feature type="region of interest" description="Disordered" evidence="1">
    <location>
        <begin position="1"/>
        <end position="30"/>
    </location>
</feature>
<evidence type="ECO:0000313" key="3">
    <source>
        <dbReference type="Proteomes" id="UP000238206"/>
    </source>
</evidence>
<dbReference type="RefSeq" id="WP_105391594.1">
    <property type="nucleotide sequence ID" value="NZ_PUIQ01000023.1"/>
</dbReference>
<reference evidence="2 3" key="1">
    <citation type="submission" date="2018-02" db="EMBL/GenBank/DDBJ databases">
        <title>Draft genome sequencing of Burkholderia cepacia Y14-15.</title>
        <authorList>
            <person name="Zheng B.-X."/>
        </authorList>
    </citation>
    <scope>NUCLEOTIDE SEQUENCE [LARGE SCALE GENOMIC DNA]</scope>
    <source>
        <strain evidence="2 3">Y14-15</strain>
    </source>
</reference>
<organism evidence="2 3">
    <name type="scientific">Burkholderia cepacia</name>
    <name type="common">Pseudomonas cepacia</name>
    <dbReference type="NCBI Taxonomy" id="292"/>
    <lineage>
        <taxon>Bacteria</taxon>
        <taxon>Pseudomonadati</taxon>
        <taxon>Pseudomonadota</taxon>
        <taxon>Betaproteobacteria</taxon>
        <taxon>Burkholderiales</taxon>
        <taxon>Burkholderiaceae</taxon>
        <taxon>Burkholderia</taxon>
        <taxon>Burkholderia cepacia complex</taxon>
    </lineage>
</organism>
<evidence type="ECO:0000256" key="1">
    <source>
        <dbReference type="SAM" id="MobiDB-lite"/>
    </source>
</evidence>
<sequence length="66" mass="7601">MKNKDEKQTSFDFDRPSKVTIGSQSISSKPTDSVIRVVFSNENKTARTKPKLDVYEINRRILDLVK</sequence>
<accession>A0A2S8IPK1</accession>
<comment type="caution">
    <text evidence="2">The sequence shown here is derived from an EMBL/GenBank/DDBJ whole genome shotgun (WGS) entry which is preliminary data.</text>
</comment>
<name>A0A2S8IPK1_BURCE</name>
<gene>
    <name evidence="2" type="ORF">C5615_18710</name>
</gene>
<dbReference type="EMBL" id="PUIQ01000023">
    <property type="protein sequence ID" value="PQP16615.1"/>
    <property type="molecule type" value="Genomic_DNA"/>
</dbReference>
<evidence type="ECO:0000313" key="2">
    <source>
        <dbReference type="EMBL" id="PQP16615.1"/>
    </source>
</evidence>
<feature type="compositionally biased region" description="Polar residues" evidence="1">
    <location>
        <begin position="20"/>
        <end position="30"/>
    </location>
</feature>
<feature type="compositionally biased region" description="Basic and acidic residues" evidence="1">
    <location>
        <begin position="1"/>
        <end position="17"/>
    </location>
</feature>
<dbReference type="AlphaFoldDB" id="A0A2S8IPK1"/>
<dbReference type="Proteomes" id="UP000238206">
    <property type="component" value="Unassembled WGS sequence"/>
</dbReference>